<dbReference type="AlphaFoldDB" id="A0A9D1KVF8"/>
<name>A0A9D1KVF8_9FIRM</name>
<gene>
    <name evidence="1" type="ORF">IAD12_03965</name>
</gene>
<proteinExistence type="predicted"/>
<organism evidence="1 2">
    <name type="scientific">Candidatus Allocopromorpha excrementavium</name>
    <dbReference type="NCBI Taxonomy" id="2840741"/>
    <lineage>
        <taxon>Bacteria</taxon>
        <taxon>Bacillati</taxon>
        <taxon>Bacillota</taxon>
        <taxon>Clostridia</taxon>
        <taxon>Eubacteriales</taxon>
        <taxon>Eubacteriaceae</taxon>
        <taxon>Eubacteriaceae incertae sedis</taxon>
        <taxon>Candidatus Allocopromorpha</taxon>
    </lineage>
</organism>
<evidence type="ECO:0000313" key="2">
    <source>
        <dbReference type="Proteomes" id="UP000824159"/>
    </source>
</evidence>
<dbReference type="EMBL" id="DVLX01000043">
    <property type="protein sequence ID" value="HIT99394.1"/>
    <property type="molecule type" value="Genomic_DNA"/>
</dbReference>
<protein>
    <submittedName>
        <fullName evidence="1">Uncharacterized protein</fullName>
    </submittedName>
</protein>
<sequence length="103" mass="11701">MVKLEEIHGGSVQFHFNIAEVLHKIVVIADGITTVYDEDDVLAMLKIWSFVGEPLESDKMAVDLVNGFMSKSETEEGKTYMHYRFGERDVVCDSETKELTENN</sequence>
<dbReference type="Proteomes" id="UP000824159">
    <property type="component" value="Unassembled WGS sequence"/>
</dbReference>
<accession>A0A9D1KVF8</accession>
<comment type="caution">
    <text evidence="1">The sequence shown here is derived from an EMBL/GenBank/DDBJ whole genome shotgun (WGS) entry which is preliminary data.</text>
</comment>
<reference evidence="1" key="2">
    <citation type="journal article" date="2021" name="PeerJ">
        <title>Extensive microbial diversity within the chicken gut microbiome revealed by metagenomics and culture.</title>
        <authorList>
            <person name="Gilroy R."/>
            <person name="Ravi A."/>
            <person name="Getino M."/>
            <person name="Pursley I."/>
            <person name="Horton D.L."/>
            <person name="Alikhan N.F."/>
            <person name="Baker D."/>
            <person name="Gharbi K."/>
            <person name="Hall N."/>
            <person name="Watson M."/>
            <person name="Adriaenssens E.M."/>
            <person name="Foster-Nyarko E."/>
            <person name="Jarju S."/>
            <person name="Secka A."/>
            <person name="Antonio M."/>
            <person name="Oren A."/>
            <person name="Chaudhuri R.R."/>
            <person name="La Ragione R."/>
            <person name="Hildebrand F."/>
            <person name="Pallen M.J."/>
        </authorList>
    </citation>
    <scope>NUCLEOTIDE SEQUENCE</scope>
    <source>
        <strain evidence="1">CHK176-22527</strain>
    </source>
</reference>
<evidence type="ECO:0000313" key="1">
    <source>
        <dbReference type="EMBL" id="HIT99394.1"/>
    </source>
</evidence>
<reference evidence="1" key="1">
    <citation type="submission" date="2020-10" db="EMBL/GenBank/DDBJ databases">
        <authorList>
            <person name="Gilroy R."/>
        </authorList>
    </citation>
    <scope>NUCLEOTIDE SEQUENCE</scope>
    <source>
        <strain evidence="1">CHK176-22527</strain>
    </source>
</reference>